<dbReference type="InterPro" id="IPR016130">
    <property type="entry name" value="Tyr_Pase_AS"/>
</dbReference>
<dbReference type="SUPFAM" id="SSF52799">
    <property type="entry name" value="(Phosphotyrosine protein) phosphatases II"/>
    <property type="match status" value="1"/>
</dbReference>
<dbReference type="EMBL" id="DSVQ01000011">
    <property type="protein sequence ID" value="HGT38685.1"/>
    <property type="molecule type" value="Genomic_DNA"/>
</dbReference>
<dbReference type="InterPro" id="IPR029021">
    <property type="entry name" value="Prot-tyrosine_phosphatase-like"/>
</dbReference>
<organism evidence="2">
    <name type="scientific">Schlesneria paludicola</name>
    <dbReference type="NCBI Taxonomy" id="360056"/>
    <lineage>
        <taxon>Bacteria</taxon>
        <taxon>Pseudomonadati</taxon>
        <taxon>Planctomycetota</taxon>
        <taxon>Planctomycetia</taxon>
        <taxon>Planctomycetales</taxon>
        <taxon>Planctomycetaceae</taxon>
        <taxon>Schlesneria</taxon>
    </lineage>
</organism>
<dbReference type="InterPro" id="IPR055214">
    <property type="entry name" value="PTP-NADK"/>
</dbReference>
<name>A0A7C4QNX8_9PLAN</name>
<feature type="domain" description="DSP-PTPase phosphatase fused to NAD+ Kinase" evidence="1">
    <location>
        <begin position="42"/>
        <end position="150"/>
    </location>
</feature>
<proteinExistence type="predicted"/>
<accession>A0A7C4QNX8</accession>
<comment type="caution">
    <text evidence="2">The sequence shown here is derived from an EMBL/GenBank/DDBJ whole genome shotgun (WGS) entry which is preliminary data.</text>
</comment>
<dbReference type="PROSITE" id="PS00383">
    <property type="entry name" value="TYR_PHOSPHATASE_1"/>
    <property type="match status" value="1"/>
</dbReference>
<evidence type="ECO:0000259" key="1">
    <source>
        <dbReference type="Pfam" id="PF22741"/>
    </source>
</evidence>
<protein>
    <recommendedName>
        <fullName evidence="1">DSP-PTPase phosphatase fused to NAD+ Kinase domain-containing protein</fullName>
    </recommendedName>
</protein>
<dbReference type="Pfam" id="PF22741">
    <property type="entry name" value="PTP-NADK"/>
    <property type="match status" value="1"/>
</dbReference>
<sequence length="210" mass="23840">MGVDRHRRMFALLGVAFLAALGGLAVWRHHRYKHFAVHEAGRVYRSAWVEADVMAELVRRYGIRTVVNLCRPGEMGPTRAVEERVAVESAGARLLELPLPDTADPHDPRLAPHIAALSNPENYPLLIHCQHGVNRTARTLAMYEVLVKQQDGEAAIRRMPGFGRPYNPLEYEFARNFTRAFRFSADARRFSGDIAQQQHPRMAERHTVDP</sequence>
<dbReference type="Gene3D" id="3.90.190.10">
    <property type="entry name" value="Protein tyrosine phosphatase superfamily"/>
    <property type="match status" value="1"/>
</dbReference>
<gene>
    <name evidence="2" type="ORF">ENS64_05410</name>
</gene>
<evidence type="ECO:0000313" key="2">
    <source>
        <dbReference type="EMBL" id="HGT38685.1"/>
    </source>
</evidence>
<dbReference type="AlphaFoldDB" id="A0A7C4QNX8"/>
<reference evidence="2" key="1">
    <citation type="journal article" date="2020" name="mSystems">
        <title>Genome- and Community-Level Interaction Insights into Carbon Utilization and Element Cycling Functions of Hydrothermarchaeota in Hydrothermal Sediment.</title>
        <authorList>
            <person name="Zhou Z."/>
            <person name="Liu Y."/>
            <person name="Xu W."/>
            <person name="Pan J."/>
            <person name="Luo Z.H."/>
            <person name="Li M."/>
        </authorList>
    </citation>
    <scope>NUCLEOTIDE SEQUENCE [LARGE SCALE GENOMIC DNA]</scope>
    <source>
        <strain evidence="2">SpSt-508</strain>
    </source>
</reference>